<accession>A0A395M0Z0</accession>
<sequence>MPSTFFGHCERQRGIHNIVCHGKSGFFTTLRSVQNDETEKVIASASEESSMDVHYAQQDRL</sequence>
<organism evidence="1 2">
    <name type="scientific">Candidatus Thermochlorobacter aerophilus</name>
    <dbReference type="NCBI Taxonomy" id="1868324"/>
    <lineage>
        <taxon>Bacteria</taxon>
        <taxon>Pseudomonadati</taxon>
        <taxon>Chlorobiota</taxon>
        <taxon>Chlorobiia</taxon>
        <taxon>Chlorobiales</taxon>
        <taxon>Candidatus Thermochlorobacteriaceae</taxon>
        <taxon>Candidatus Thermochlorobacter</taxon>
    </lineage>
</organism>
<evidence type="ECO:0000313" key="1">
    <source>
        <dbReference type="EMBL" id="RFM23888.1"/>
    </source>
</evidence>
<protein>
    <submittedName>
        <fullName evidence="1">Uncharacterized protein</fullName>
    </submittedName>
</protein>
<name>A0A395M0Z0_9BACT</name>
<dbReference type="Proteomes" id="UP000266389">
    <property type="component" value="Unassembled WGS sequence"/>
</dbReference>
<comment type="caution">
    <text evidence="1">The sequence shown here is derived from an EMBL/GenBank/DDBJ whole genome shotgun (WGS) entry which is preliminary data.</text>
</comment>
<proteinExistence type="predicted"/>
<dbReference type="AlphaFoldDB" id="A0A395M0Z0"/>
<dbReference type="EMBL" id="PHFL01000054">
    <property type="protein sequence ID" value="RFM23888.1"/>
    <property type="molecule type" value="Genomic_DNA"/>
</dbReference>
<gene>
    <name evidence="1" type="ORF">D0433_08700</name>
</gene>
<evidence type="ECO:0000313" key="2">
    <source>
        <dbReference type="Proteomes" id="UP000266389"/>
    </source>
</evidence>
<reference evidence="1 2" key="1">
    <citation type="journal article" date="2011" name="ISME J.">
        <title>Community ecology of hot spring cyanobacterial mats: predominant populations and their functional potential.</title>
        <authorList>
            <person name="Klatt C.G."/>
            <person name="Wood J.M."/>
            <person name="Rusch D.B."/>
            <person name="Bateson M.M."/>
            <person name="Hamamura N."/>
            <person name="Heidelberg J.F."/>
            <person name="Grossman A.R."/>
            <person name="Bhaya D."/>
            <person name="Cohan F.M."/>
            <person name="Kuhl M."/>
            <person name="Bryant D.A."/>
            <person name="Ward D.M."/>
        </authorList>
    </citation>
    <scope>NUCLEOTIDE SEQUENCE [LARGE SCALE GENOMIC DNA]</scope>
    <source>
        <strain evidence="1">OS</strain>
    </source>
</reference>